<dbReference type="CDD" id="cd09726">
    <property type="entry name" value="RAMP_I_III"/>
    <property type="match status" value="1"/>
</dbReference>
<dbReference type="EMBL" id="JAQMTI010000029">
    <property type="protein sequence ID" value="MDB9440256.1"/>
    <property type="molecule type" value="Genomic_DNA"/>
</dbReference>
<sequence>MNPKHISKVPDYRKAITPYNFVELPESVVEVSPDSLPQENRYHSQEENRYTGRIECTLTTESPLYIRCGFTKEEFECGAESKDLPEFFYTNPLEKSTKPVIPGSSLRGMFRNLIEIITFSKIDKVIANKLFYRSLGDPALREIYQANFVENIGQIEHSPNPKAYCYGSKVRAGFLQKQGNSYIIEECGYGRINSHFNSTINNRVFSILSNSGIYQGSGSGKTPVWNLQHKTIYVQIDTQEQDYFFKRKINKSGGHRHPDMYLRFRKVHNASFTPAENFQKATLVITGDMQHKHLEFVFLDESLKKYEISGEMVRRFLDDDQLTKWQEDAFPKDKPTVNCRQKSGFLQTDEPEPVFFLLNEDGETVRFFGRAQMFRLPYDLSPLELVPDILKDSLVLDLTDTIFGYINGNGRGIARAGRIFIDNATCNYKGNVWWEGSYEKTITPKILASPKPTTFQHYLVQDSTHKENLKHYSPQSESEKTVIRGHKLYWHKPHGKEEIKETNQQNIDRAKSQYTKIKPIKAGVSFTFNILILQSLNLKLLM</sequence>
<dbReference type="RefSeq" id="WP_096572926.1">
    <property type="nucleotide sequence ID" value="NZ_JAQMTI010000029.1"/>
</dbReference>
<evidence type="ECO:0000256" key="1">
    <source>
        <dbReference type="ARBA" id="ARBA00023118"/>
    </source>
</evidence>
<evidence type="ECO:0000313" key="4">
    <source>
        <dbReference type="Proteomes" id="UP001211711"/>
    </source>
</evidence>
<dbReference type="InterPro" id="IPR023825">
    <property type="entry name" value="CRISPR-assoc_RAMP_BGP1436"/>
</dbReference>
<feature type="domain" description="CRISPR type III-associated protein" evidence="2">
    <location>
        <begin position="57"/>
        <end position="131"/>
    </location>
</feature>
<reference evidence="3 4" key="1">
    <citation type="submission" date="2023-01" db="EMBL/GenBank/DDBJ databases">
        <title>Genomes from the Australian National Cyanobacteria Reference Collection.</title>
        <authorList>
            <person name="Willis A."/>
            <person name="Lee E.M.F."/>
        </authorList>
    </citation>
    <scope>NUCLEOTIDE SEQUENCE [LARGE SCALE GENOMIC DNA]</scope>
    <source>
        <strain evidence="3 4">CS-549</strain>
    </source>
</reference>
<organism evidence="3 4">
    <name type="scientific">Sphaerospermopsis kisseleviana CS-549</name>
    <dbReference type="NCBI Taxonomy" id="3021783"/>
    <lineage>
        <taxon>Bacteria</taxon>
        <taxon>Bacillati</taxon>
        <taxon>Cyanobacteriota</taxon>
        <taxon>Cyanophyceae</taxon>
        <taxon>Nostocales</taxon>
        <taxon>Aphanizomenonaceae</taxon>
        <taxon>Sphaerospermopsis</taxon>
        <taxon>Sphaerospermopsis kisseleviana</taxon>
    </lineage>
</organism>
<accession>A0ABT4ZLN0</accession>
<dbReference type="NCBIfam" id="TIGR03986">
    <property type="entry name" value="TIGR03986 family CRISPR-associated RAMP protein"/>
    <property type="match status" value="1"/>
</dbReference>
<proteinExistence type="predicted"/>
<dbReference type="Pfam" id="PF03787">
    <property type="entry name" value="RAMPs"/>
    <property type="match status" value="1"/>
</dbReference>
<gene>
    <name evidence="3" type="ORF">PN497_02505</name>
</gene>
<keyword evidence="4" id="KW-1185">Reference proteome</keyword>
<keyword evidence="1" id="KW-0051">Antiviral defense</keyword>
<evidence type="ECO:0000259" key="2">
    <source>
        <dbReference type="Pfam" id="PF03787"/>
    </source>
</evidence>
<dbReference type="InterPro" id="IPR005537">
    <property type="entry name" value="RAMP_III_fam"/>
</dbReference>
<evidence type="ECO:0000313" key="3">
    <source>
        <dbReference type="EMBL" id="MDB9440256.1"/>
    </source>
</evidence>
<comment type="caution">
    <text evidence="3">The sequence shown here is derived from an EMBL/GenBank/DDBJ whole genome shotgun (WGS) entry which is preliminary data.</text>
</comment>
<protein>
    <submittedName>
        <fullName evidence="3">TIGR03986 family CRISPR-associated RAMP protein</fullName>
    </submittedName>
</protein>
<dbReference type="Proteomes" id="UP001211711">
    <property type="component" value="Unassembled WGS sequence"/>
</dbReference>
<name>A0ABT4ZLN0_9CYAN</name>